<dbReference type="Gene3D" id="3.90.79.10">
    <property type="entry name" value="Nucleoside Triphosphate Pyrophosphohydrolase"/>
    <property type="match status" value="1"/>
</dbReference>
<dbReference type="SUPFAM" id="SSF55811">
    <property type="entry name" value="Nudix"/>
    <property type="match status" value="1"/>
</dbReference>
<dbReference type="Pfam" id="PF00293">
    <property type="entry name" value="NUDIX"/>
    <property type="match status" value="1"/>
</dbReference>
<dbReference type="PRINTS" id="PR00502">
    <property type="entry name" value="NUDIXFAMILY"/>
</dbReference>
<evidence type="ECO:0000256" key="3">
    <source>
        <dbReference type="RuleBase" id="RU003476"/>
    </source>
</evidence>
<dbReference type="InterPro" id="IPR020476">
    <property type="entry name" value="Nudix_hydrolase"/>
</dbReference>
<proteinExistence type="inferred from homology"/>
<keyword evidence="6" id="KW-1185">Reference proteome</keyword>
<dbReference type="PANTHER" id="PTHR43046">
    <property type="entry name" value="GDP-MANNOSE MANNOSYL HYDROLASE"/>
    <property type="match status" value="1"/>
</dbReference>
<feature type="domain" description="Nudix hydrolase" evidence="4">
    <location>
        <begin position="1"/>
        <end position="149"/>
    </location>
</feature>
<dbReference type="Proteomes" id="UP001629246">
    <property type="component" value="Unassembled WGS sequence"/>
</dbReference>
<dbReference type="InterPro" id="IPR000086">
    <property type="entry name" value="NUDIX_hydrolase_dom"/>
</dbReference>
<dbReference type="PROSITE" id="PS51462">
    <property type="entry name" value="NUDIX"/>
    <property type="match status" value="1"/>
</dbReference>
<dbReference type="InterPro" id="IPR020084">
    <property type="entry name" value="NUDIX_hydrolase_CS"/>
</dbReference>
<dbReference type="PANTHER" id="PTHR43046:SF14">
    <property type="entry name" value="MUTT_NUDIX FAMILY PROTEIN"/>
    <property type="match status" value="1"/>
</dbReference>
<evidence type="ECO:0000313" key="6">
    <source>
        <dbReference type="Proteomes" id="UP001629246"/>
    </source>
</evidence>
<evidence type="ECO:0000313" key="5">
    <source>
        <dbReference type="EMBL" id="MFL9925492.1"/>
    </source>
</evidence>
<dbReference type="CDD" id="cd04685">
    <property type="entry name" value="NUDIX_Hydrolase"/>
    <property type="match status" value="1"/>
</dbReference>
<organism evidence="5 6">
    <name type="scientific">Herbaspirillum lusitanum</name>
    <dbReference type="NCBI Taxonomy" id="213312"/>
    <lineage>
        <taxon>Bacteria</taxon>
        <taxon>Pseudomonadati</taxon>
        <taxon>Pseudomonadota</taxon>
        <taxon>Betaproteobacteria</taxon>
        <taxon>Burkholderiales</taxon>
        <taxon>Oxalobacteraceae</taxon>
        <taxon>Herbaspirillum</taxon>
    </lineage>
</organism>
<name>A0ABW9AAZ2_9BURK</name>
<evidence type="ECO:0000259" key="4">
    <source>
        <dbReference type="PROSITE" id="PS51462"/>
    </source>
</evidence>
<sequence length="152" mass="17344">MRTRPSSRLLIRDTEGRVLLFRFHHREGALAGQDYWATPGGGVDPGETYEQAACRELREETGLQTNHPGPVVAQREFILQLPDGEHVLAQERFFAVKMEDRCTTGTLSDQGWTEQEKQVIAAHRWWSREELANADFSYFPEDLLSILASLDD</sequence>
<evidence type="ECO:0000256" key="2">
    <source>
        <dbReference type="ARBA" id="ARBA00022801"/>
    </source>
</evidence>
<reference evidence="5 6" key="1">
    <citation type="journal article" date="2024" name="Chem. Sci.">
        <title>Discovery of megapolipeptins by genome mining of a Burkholderiales bacteria collection.</title>
        <authorList>
            <person name="Paulo B.S."/>
            <person name="Recchia M.J.J."/>
            <person name="Lee S."/>
            <person name="Fergusson C.H."/>
            <person name="Romanowski S.B."/>
            <person name="Hernandez A."/>
            <person name="Krull N."/>
            <person name="Liu D.Y."/>
            <person name="Cavanagh H."/>
            <person name="Bos A."/>
            <person name="Gray C.A."/>
            <person name="Murphy B.T."/>
            <person name="Linington R.G."/>
            <person name="Eustaquio A.S."/>
        </authorList>
    </citation>
    <scope>NUCLEOTIDE SEQUENCE [LARGE SCALE GENOMIC DNA]</scope>
    <source>
        <strain evidence="5 6">RL21-008-BIB-A</strain>
    </source>
</reference>
<evidence type="ECO:0000256" key="1">
    <source>
        <dbReference type="ARBA" id="ARBA00001946"/>
    </source>
</evidence>
<comment type="similarity">
    <text evidence="3">Belongs to the Nudix hydrolase family.</text>
</comment>
<comment type="caution">
    <text evidence="5">The sequence shown here is derived from an EMBL/GenBank/DDBJ whole genome shotgun (WGS) entry which is preliminary data.</text>
</comment>
<accession>A0ABW9AAZ2</accession>
<dbReference type="InterPro" id="IPR015797">
    <property type="entry name" value="NUDIX_hydrolase-like_dom_sf"/>
</dbReference>
<dbReference type="RefSeq" id="WP_408158680.1">
    <property type="nucleotide sequence ID" value="NZ_JAQQFM010000006.1"/>
</dbReference>
<dbReference type="EMBL" id="JAQQFM010000006">
    <property type="protein sequence ID" value="MFL9925492.1"/>
    <property type="molecule type" value="Genomic_DNA"/>
</dbReference>
<comment type="cofactor">
    <cofactor evidence="1">
        <name>Mg(2+)</name>
        <dbReference type="ChEBI" id="CHEBI:18420"/>
    </cofactor>
</comment>
<dbReference type="PROSITE" id="PS00893">
    <property type="entry name" value="NUDIX_BOX"/>
    <property type="match status" value="1"/>
</dbReference>
<keyword evidence="2 3" id="KW-0378">Hydrolase</keyword>
<protein>
    <submittedName>
        <fullName evidence="5">NUDIX domain-containing protein</fullName>
    </submittedName>
</protein>
<gene>
    <name evidence="5" type="ORF">PQR62_14530</name>
</gene>